<dbReference type="RefSeq" id="XP_007870962.1">
    <property type="nucleotide sequence ID" value="XM_007872771.1"/>
</dbReference>
<feature type="region of interest" description="Disordered" evidence="1">
    <location>
        <begin position="1"/>
        <end position="44"/>
    </location>
</feature>
<dbReference type="AlphaFoldDB" id="S7PSC4"/>
<keyword evidence="3" id="KW-1185">Reference proteome</keyword>
<dbReference type="GeneID" id="19302808"/>
<dbReference type="InterPro" id="IPR032675">
    <property type="entry name" value="LRR_dom_sf"/>
</dbReference>
<evidence type="ECO:0000313" key="3">
    <source>
        <dbReference type="Proteomes" id="UP000030669"/>
    </source>
</evidence>
<evidence type="ECO:0000313" key="2">
    <source>
        <dbReference type="EMBL" id="EPQ50711.1"/>
    </source>
</evidence>
<organism evidence="2 3">
    <name type="scientific">Gloeophyllum trabeum (strain ATCC 11539 / FP-39264 / Madison 617)</name>
    <name type="common">Brown rot fungus</name>
    <dbReference type="NCBI Taxonomy" id="670483"/>
    <lineage>
        <taxon>Eukaryota</taxon>
        <taxon>Fungi</taxon>
        <taxon>Dikarya</taxon>
        <taxon>Basidiomycota</taxon>
        <taxon>Agaricomycotina</taxon>
        <taxon>Agaricomycetes</taxon>
        <taxon>Gloeophyllales</taxon>
        <taxon>Gloeophyllaceae</taxon>
        <taxon>Gloeophyllum</taxon>
    </lineage>
</organism>
<dbReference type="HOGENOM" id="CLU_413346_0_0_1"/>
<feature type="compositionally biased region" description="Low complexity" evidence="1">
    <location>
        <begin position="97"/>
        <end position="106"/>
    </location>
</feature>
<name>S7PSC4_GLOTA</name>
<dbReference type="KEGG" id="gtr:GLOTRDRAFT_133813"/>
<dbReference type="Gene3D" id="3.80.10.10">
    <property type="entry name" value="Ribonuclease Inhibitor"/>
    <property type="match status" value="1"/>
</dbReference>
<dbReference type="EMBL" id="KB469314">
    <property type="protein sequence ID" value="EPQ50711.1"/>
    <property type="molecule type" value="Genomic_DNA"/>
</dbReference>
<gene>
    <name evidence="2" type="ORF">GLOTRDRAFT_133813</name>
</gene>
<feature type="compositionally biased region" description="Polar residues" evidence="1">
    <location>
        <begin position="1"/>
        <end position="20"/>
    </location>
</feature>
<reference evidence="2 3" key="1">
    <citation type="journal article" date="2012" name="Science">
        <title>The Paleozoic origin of enzymatic lignin decomposition reconstructed from 31 fungal genomes.</title>
        <authorList>
            <person name="Floudas D."/>
            <person name="Binder M."/>
            <person name="Riley R."/>
            <person name="Barry K."/>
            <person name="Blanchette R.A."/>
            <person name="Henrissat B."/>
            <person name="Martinez A.T."/>
            <person name="Otillar R."/>
            <person name="Spatafora J.W."/>
            <person name="Yadav J.S."/>
            <person name="Aerts A."/>
            <person name="Benoit I."/>
            <person name="Boyd A."/>
            <person name="Carlson A."/>
            <person name="Copeland A."/>
            <person name="Coutinho P.M."/>
            <person name="de Vries R.P."/>
            <person name="Ferreira P."/>
            <person name="Findley K."/>
            <person name="Foster B."/>
            <person name="Gaskell J."/>
            <person name="Glotzer D."/>
            <person name="Gorecki P."/>
            <person name="Heitman J."/>
            <person name="Hesse C."/>
            <person name="Hori C."/>
            <person name="Igarashi K."/>
            <person name="Jurgens J.A."/>
            <person name="Kallen N."/>
            <person name="Kersten P."/>
            <person name="Kohler A."/>
            <person name="Kuees U."/>
            <person name="Kumar T.K.A."/>
            <person name="Kuo A."/>
            <person name="LaButti K."/>
            <person name="Larrondo L.F."/>
            <person name="Lindquist E."/>
            <person name="Ling A."/>
            <person name="Lombard V."/>
            <person name="Lucas S."/>
            <person name="Lundell T."/>
            <person name="Martin R."/>
            <person name="McLaughlin D.J."/>
            <person name="Morgenstern I."/>
            <person name="Morin E."/>
            <person name="Murat C."/>
            <person name="Nagy L.G."/>
            <person name="Nolan M."/>
            <person name="Ohm R.A."/>
            <person name="Patyshakuliyeva A."/>
            <person name="Rokas A."/>
            <person name="Ruiz-Duenas F.J."/>
            <person name="Sabat G."/>
            <person name="Salamov A."/>
            <person name="Samejima M."/>
            <person name="Schmutz J."/>
            <person name="Slot J.C."/>
            <person name="St John F."/>
            <person name="Stenlid J."/>
            <person name="Sun H."/>
            <person name="Sun S."/>
            <person name="Syed K."/>
            <person name="Tsang A."/>
            <person name="Wiebenga A."/>
            <person name="Young D."/>
            <person name="Pisabarro A."/>
            <person name="Eastwood D.C."/>
            <person name="Martin F."/>
            <person name="Cullen D."/>
            <person name="Grigoriev I.V."/>
            <person name="Hibbett D.S."/>
        </authorList>
    </citation>
    <scope>NUCLEOTIDE SEQUENCE [LARGE SCALE GENOMIC DNA]</scope>
    <source>
        <strain evidence="2 3">ATCC 11539</strain>
    </source>
</reference>
<dbReference type="eggNOG" id="ENOG502RD4J">
    <property type="taxonomic scope" value="Eukaryota"/>
</dbReference>
<evidence type="ECO:0000256" key="1">
    <source>
        <dbReference type="SAM" id="MobiDB-lite"/>
    </source>
</evidence>
<sequence length="646" mass="71111">MAIILSSSPRATASAQTEATSGPIVTGPHRIAEEQHKRNKSTSMTNDTIVVVPIASHTQAQPDHPMPSVKIIAGHSGPVGESTDVRSYARLPRRISTVTTADVTTTGPPQGEEQPQSSDVSHVLEAETKCIWPGTNLAGVTVLPVETLCQIFSVTIDEARERVWPLAPDPRFYDSIQTLMAVSKSWRNMILGSPTLWSTVLLDGIKPSAVALIISRSGKSTPLSVQGKFIDGDGNEDANSRKLKLVLRESHRIRKLYLEVSDKYLRMLGSGKGMPKLEELTLTRTLSRSLAVSRKLPSLRALRSPRLQNIALYDVPFRAYQVLLSGNVQDLTLITDITPLLSTDDILSSLRSVPNLRSLTMLAAVKSKEVRWPQPVVLPKLEELEIEPNEVVDVKFLDYIGAPKLTSVNCHILSPFSSDDTEVAKITDLLAPLVNQIARYRDFRRCEIRKPDEYNMGVELINPRAVSNPTMKKEGLYFSVDHLEQAKILGVLTSFDGSLNRVTDLMIREGASPPEATDAWHNLLNLMAEVRTLHIHGRDLAAIPSGFIHNEEGAPRRILPVVESITVEGVSKMEGSINHLLRLFQHRGNAKHRINLRIVNAIDIAQSDVDSLDTLVENVYWDGVVSGSGGDVNGRNSDEENDNVEG</sequence>
<feature type="region of interest" description="Disordered" evidence="1">
    <location>
        <begin position="97"/>
        <end position="120"/>
    </location>
</feature>
<proteinExistence type="predicted"/>
<dbReference type="Proteomes" id="UP000030669">
    <property type="component" value="Unassembled WGS sequence"/>
</dbReference>
<accession>S7PSC4</accession>
<dbReference type="OrthoDB" id="3365698at2759"/>
<protein>
    <submittedName>
        <fullName evidence="2">Uncharacterized protein</fullName>
    </submittedName>
</protein>